<evidence type="ECO:0000256" key="9">
    <source>
        <dbReference type="SAM" id="Phobius"/>
    </source>
</evidence>
<proteinExistence type="inferred from homology"/>
<dbReference type="InterPro" id="IPR006665">
    <property type="entry name" value="OmpA-like"/>
</dbReference>
<evidence type="ECO:0000256" key="4">
    <source>
        <dbReference type="ARBA" id="ARBA00022692"/>
    </source>
</evidence>
<comment type="similarity">
    <text evidence="2">Belongs to the MotB family.</text>
</comment>
<comment type="subcellular location">
    <subcellularLocation>
        <location evidence="1">Cell membrane</location>
        <topology evidence="1">Single-pass membrane protein</topology>
    </subcellularLocation>
</comment>
<evidence type="ECO:0000256" key="7">
    <source>
        <dbReference type="PROSITE-ProRule" id="PRU00473"/>
    </source>
</evidence>
<dbReference type="PANTHER" id="PTHR30329">
    <property type="entry name" value="STATOR ELEMENT OF FLAGELLAR MOTOR COMPLEX"/>
    <property type="match status" value="1"/>
</dbReference>
<dbReference type="Pfam" id="PF00691">
    <property type="entry name" value="OmpA"/>
    <property type="match status" value="1"/>
</dbReference>
<evidence type="ECO:0000313" key="12">
    <source>
        <dbReference type="Proteomes" id="UP000536835"/>
    </source>
</evidence>
<dbReference type="PANTHER" id="PTHR30329:SF21">
    <property type="entry name" value="LIPOPROTEIN YIAD-RELATED"/>
    <property type="match status" value="1"/>
</dbReference>
<dbReference type="InterPro" id="IPR025713">
    <property type="entry name" value="MotB-like_N_dom"/>
</dbReference>
<dbReference type="CDD" id="cd07185">
    <property type="entry name" value="OmpA_C-like"/>
    <property type="match status" value="1"/>
</dbReference>
<dbReference type="Proteomes" id="UP000536835">
    <property type="component" value="Unassembled WGS sequence"/>
</dbReference>
<evidence type="ECO:0000256" key="1">
    <source>
        <dbReference type="ARBA" id="ARBA00004162"/>
    </source>
</evidence>
<reference evidence="11 12" key="1">
    <citation type="submission" date="2020-05" db="EMBL/GenBank/DDBJ databases">
        <title>Parvularcula mediterraneae sp. nov., isolated from polypropylene straw from shallow seawater of the seashore of Laganas in Zakynthos island, Greece.</title>
        <authorList>
            <person name="Szabo I."/>
            <person name="Al-Omari J."/>
            <person name="Rado J."/>
            <person name="Szerdahelyi G.S."/>
        </authorList>
    </citation>
    <scope>NUCLEOTIDE SEQUENCE [LARGE SCALE GENOMIC DNA]</scope>
    <source>
        <strain evidence="11 12">ZS-1/3</strain>
    </source>
</reference>
<keyword evidence="3" id="KW-1003">Cell membrane</keyword>
<dbReference type="EMBL" id="JABFCX010000003">
    <property type="protein sequence ID" value="NNU17420.1"/>
    <property type="molecule type" value="Genomic_DNA"/>
</dbReference>
<feature type="transmembrane region" description="Helical" evidence="9">
    <location>
        <begin position="17"/>
        <end position="36"/>
    </location>
</feature>
<comment type="caution">
    <text evidence="11">The sequence shown here is derived from an EMBL/GenBank/DDBJ whole genome shotgun (WGS) entry which is preliminary data.</text>
</comment>
<keyword evidence="4 9" id="KW-0812">Transmembrane</keyword>
<gene>
    <name evidence="11" type="ORF">HK107_13895</name>
</gene>
<dbReference type="GO" id="GO:0005886">
    <property type="term" value="C:plasma membrane"/>
    <property type="evidence" value="ECO:0007669"/>
    <property type="project" value="UniProtKB-SubCell"/>
</dbReference>
<evidence type="ECO:0000256" key="5">
    <source>
        <dbReference type="ARBA" id="ARBA00022989"/>
    </source>
</evidence>
<evidence type="ECO:0000256" key="2">
    <source>
        <dbReference type="ARBA" id="ARBA00008914"/>
    </source>
</evidence>
<dbReference type="PROSITE" id="PS51123">
    <property type="entry name" value="OMPA_2"/>
    <property type="match status" value="1"/>
</dbReference>
<dbReference type="Gene3D" id="3.30.1330.60">
    <property type="entry name" value="OmpA-like domain"/>
    <property type="match status" value="1"/>
</dbReference>
<sequence length="283" mass="30582">MAKAANDDGANSGIWKMVYADFTTAMMAFFLILWLANTASDAERDLLADYFNPISISRDKSGTDGVLSGKANDESGVQTNDKAESQEQLPMGAALETMTETGPSTLEDTSVGSGDSGAEDGLAALEQKLKVALEQRVDPLGLNDVVYIERRDDAIYIQIHDDRAFAMFNVGQSNLTPQAEQLFKALGETLRAVPNVVRIAGHTDASGFNQSQRGNWELSSERANAARRTMEGAGLQGDRIEAVEGRGSRELFVPARPEDPRNRRITVSVHANVAQSGDLLFGQ</sequence>
<evidence type="ECO:0000313" key="11">
    <source>
        <dbReference type="EMBL" id="NNU17420.1"/>
    </source>
</evidence>
<protein>
    <submittedName>
        <fullName evidence="11">OmpA family protein</fullName>
    </submittedName>
</protein>
<evidence type="ECO:0000256" key="6">
    <source>
        <dbReference type="ARBA" id="ARBA00023136"/>
    </source>
</evidence>
<feature type="region of interest" description="Disordered" evidence="8">
    <location>
        <begin position="62"/>
        <end position="89"/>
    </location>
</feature>
<dbReference type="RefSeq" id="WP_173200832.1">
    <property type="nucleotide sequence ID" value="NZ_JABFCX010000003.1"/>
</dbReference>
<dbReference type="InterPro" id="IPR036737">
    <property type="entry name" value="OmpA-like_sf"/>
</dbReference>
<keyword evidence="12" id="KW-1185">Reference proteome</keyword>
<evidence type="ECO:0000259" key="10">
    <source>
        <dbReference type="PROSITE" id="PS51123"/>
    </source>
</evidence>
<organism evidence="11 12">
    <name type="scientific">Parvularcula mediterranea</name>
    <dbReference type="NCBI Taxonomy" id="2732508"/>
    <lineage>
        <taxon>Bacteria</taxon>
        <taxon>Pseudomonadati</taxon>
        <taxon>Pseudomonadota</taxon>
        <taxon>Alphaproteobacteria</taxon>
        <taxon>Parvularculales</taxon>
        <taxon>Parvularculaceae</taxon>
        <taxon>Parvularcula</taxon>
    </lineage>
</organism>
<name>A0A7Y3W633_9PROT</name>
<keyword evidence="6 7" id="KW-0472">Membrane</keyword>
<evidence type="ECO:0000256" key="8">
    <source>
        <dbReference type="SAM" id="MobiDB-lite"/>
    </source>
</evidence>
<keyword evidence="5 9" id="KW-1133">Transmembrane helix</keyword>
<dbReference type="AlphaFoldDB" id="A0A7Y3W633"/>
<dbReference type="SUPFAM" id="SSF103088">
    <property type="entry name" value="OmpA-like"/>
    <property type="match status" value="1"/>
</dbReference>
<feature type="domain" description="OmpA-like" evidence="10">
    <location>
        <begin position="155"/>
        <end position="273"/>
    </location>
</feature>
<accession>A0A7Y3W633</accession>
<dbReference type="Pfam" id="PF13677">
    <property type="entry name" value="MotB_plug"/>
    <property type="match status" value="1"/>
</dbReference>
<dbReference type="InterPro" id="IPR050330">
    <property type="entry name" value="Bact_OuterMem_StrucFunc"/>
</dbReference>
<evidence type="ECO:0000256" key="3">
    <source>
        <dbReference type="ARBA" id="ARBA00022475"/>
    </source>
</evidence>